<keyword evidence="4" id="KW-1185">Reference proteome</keyword>
<dbReference type="InterPro" id="IPR036249">
    <property type="entry name" value="Thioredoxin-like_sf"/>
</dbReference>
<gene>
    <name evidence="3" type="ORF">V757_01275</name>
</gene>
<protein>
    <submittedName>
        <fullName evidence="3">Reductase</fullName>
    </submittedName>
</protein>
<dbReference type="NCBIfam" id="TIGR01617">
    <property type="entry name" value="arsC_related"/>
    <property type="match status" value="1"/>
</dbReference>
<dbReference type="Pfam" id="PF03960">
    <property type="entry name" value="ArsC"/>
    <property type="match status" value="1"/>
</dbReference>
<evidence type="ECO:0000313" key="4">
    <source>
        <dbReference type="Proteomes" id="UP000018766"/>
    </source>
</evidence>
<dbReference type="PANTHER" id="PTHR30041">
    <property type="entry name" value="ARSENATE REDUCTASE"/>
    <property type="match status" value="1"/>
</dbReference>
<evidence type="ECO:0000256" key="1">
    <source>
        <dbReference type="ARBA" id="ARBA00007198"/>
    </source>
</evidence>
<dbReference type="PROSITE" id="PS51353">
    <property type="entry name" value="ARSC"/>
    <property type="match status" value="1"/>
</dbReference>
<dbReference type="Proteomes" id="UP000018766">
    <property type="component" value="Unassembled WGS sequence"/>
</dbReference>
<evidence type="ECO:0000256" key="2">
    <source>
        <dbReference type="PROSITE-ProRule" id="PRU01282"/>
    </source>
</evidence>
<sequence>MSLHIYGLKNCSTCVKAQKWLSAQGVAFEFHDLRQQVPSFDELARWADNVGWDALINKKSQTWRQLTDVQKALTAPNDLSQLVQAYPSLLKRPLLENTQNNMMLLGFSEESYQSLLSSLTS</sequence>
<accession>V8GAG0</accession>
<organism evidence="3 4">
    <name type="scientific">Pelistega indica</name>
    <dbReference type="NCBI Taxonomy" id="1414851"/>
    <lineage>
        <taxon>Bacteria</taxon>
        <taxon>Pseudomonadati</taxon>
        <taxon>Pseudomonadota</taxon>
        <taxon>Betaproteobacteria</taxon>
        <taxon>Burkholderiales</taxon>
        <taxon>Alcaligenaceae</taxon>
        <taxon>Pelistega</taxon>
    </lineage>
</organism>
<dbReference type="Gene3D" id="3.40.30.10">
    <property type="entry name" value="Glutaredoxin"/>
    <property type="match status" value="1"/>
</dbReference>
<reference evidence="3 4" key="1">
    <citation type="submission" date="2013-11" db="EMBL/GenBank/DDBJ databases">
        <title>Genomic analysis of Pelistega sp. HM-7.</title>
        <authorList>
            <person name="Kumbhare S.V."/>
            <person name="Shetty S.A."/>
            <person name="Sharma O."/>
            <person name="Dhotre D.P."/>
        </authorList>
    </citation>
    <scope>NUCLEOTIDE SEQUENCE [LARGE SCALE GENOMIC DNA]</scope>
    <source>
        <strain evidence="3 4">HM-7</strain>
    </source>
</reference>
<dbReference type="SUPFAM" id="SSF52833">
    <property type="entry name" value="Thioredoxin-like"/>
    <property type="match status" value="1"/>
</dbReference>
<dbReference type="InterPro" id="IPR006504">
    <property type="entry name" value="Tscrpt_reg_Spx/MgsR"/>
</dbReference>
<dbReference type="PANTHER" id="PTHR30041:SF8">
    <property type="entry name" value="PROTEIN YFFB"/>
    <property type="match status" value="1"/>
</dbReference>
<name>V8GAG0_9BURK</name>
<dbReference type="EMBL" id="AYSV01000008">
    <property type="protein sequence ID" value="ETD72933.1"/>
    <property type="molecule type" value="Genomic_DNA"/>
</dbReference>
<comment type="caution">
    <text evidence="3">The sequence shown here is derived from an EMBL/GenBank/DDBJ whole genome shotgun (WGS) entry which is preliminary data.</text>
</comment>
<dbReference type="AlphaFoldDB" id="V8GAG0"/>
<proteinExistence type="inferred from homology"/>
<evidence type="ECO:0000313" key="3">
    <source>
        <dbReference type="EMBL" id="ETD72933.1"/>
    </source>
</evidence>
<dbReference type="InterPro" id="IPR006660">
    <property type="entry name" value="Arsenate_reductase-like"/>
</dbReference>
<comment type="similarity">
    <text evidence="1 2">Belongs to the ArsC family.</text>
</comment>
<dbReference type="OrthoDB" id="9803749at2"/>
<dbReference type="RefSeq" id="WP_023949079.1">
    <property type="nucleotide sequence ID" value="NZ_AYSV01000008.1"/>
</dbReference>